<evidence type="ECO:0000256" key="1">
    <source>
        <dbReference type="SAM" id="Phobius"/>
    </source>
</evidence>
<protein>
    <submittedName>
        <fullName evidence="2">TIGR02206 family membrane protein</fullName>
    </submittedName>
</protein>
<comment type="caution">
    <text evidence="2">The sequence shown here is derived from an EMBL/GenBank/DDBJ whole genome shotgun (WGS) entry which is preliminary data.</text>
</comment>
<evidence type="ECO:0000313" key="2">
    <source>
        <dbReference type="EMBL" id="TKD68311.1"/>
    </source>
</evidence>
<dbReference type="RefSeq" id="WP_136948418.1">
    <property type="nucleotide sequence ID" value="NZ_SWFM01000006.1"/>
</dbReference>
<feature type="transmembrane region" description="Helical" evidence="1">
    <location>
        <begin position="166"/>
        <end position="190"/>
    </location>
</feature>
<reference evidence="2 3" key="1">
    <citation type="submission" date="2019-04" db="EMBL/GenBank/DDBJ databases">
        <title>Genome sequence of Bacillus hwajinpoensis strain Y2.</title>
        <authorList>
            <person name="Fair J.L."/>
            <person name="Maclea K.S."/>
        </authorList>
    </citation>
    <scope>NUCLEOTIDE SEQUENCE [LARGE SCALE GENOMIC DNA]</scope>
    <source>
        <strain evidence="2 3">Y2</strain>
    </source>
</reference>
<keyword evidence="1" id="KW-1133">Transmembrane helix</keyword>
<feature type="transmembrane region" description="Helical" evidence="1">
    <location>
        <begin position="210"/>
        <end position="232"/>
    </location>
</feature>
<sequence length="250" mass="29074">MMGSFSWFTNRDFALFSTPHILALCILVILLFLMIILKNQLRHAVTNFVVRISIAIVLVLSEISFHLWFIYHQKWDIATTLPLQLSSISLFLAVFLLLSRQFFVFEITYFVGTASAIFAMITPDLVYAYPHFRFVHFFIAHGGIVVTTFFMIIIEKYNPSYKSVWIAFVSLNLYVTFIFMLNLLLDANYMYLMAKPLSNTLLSYLGPWPFYLLSLEGITIIAFHLLYIPFIFSKWTNTAKNISSTTQFNR</sequence>
<feature type="transmembrane region" description="Helical" evidence="1">
    <location>
        <begin position="77"/>
        <end position="98"/>
    </location>
</feature>
<name>A0A4U1MCJ4_9BACL</name>
<dbReference type="Pfam" id="PF14808">
    <property type="entry name" value="TMEM164"/>
    <property type="match status" value="1"/>
</dbReference>
<feature type="transmembrane region" description="Helical" evidence="1">
    <location>
        <begin position="103"/>
        <end position="122"/>
    </location>
</feature>
<gene>
    <name evidence="2" type="ORF">FBF83_17385</name>
</gene>
<feature type="transmembrane region" description="Helical" evidence="1">
    <location>
        <begin position="20"/>
        <end position="37"/>
    </location>
</feature>
<feature type="transmembrane region" description="Helical" evidence="1">
    <location>
        <begin position="134"/>
        <end position="154"/>
    </location>
</feature>
<keyword evidence="1" id="KW-0472">Membrane</keyword>
<dbReference type="InterPro" id="IPR011737">
    <property type="entry name" value="CHP02206_TP0381"/>
</dbReference>
<keyword evidence="1" id="KW-0812">Transmembrane</keyword>
<feature type="transmembrane region" description="Helical" evidence="1">
    <location>
        <begin position="49"/>
        <end position="71"/>
    </location>
</feature>
<evidence type="ECO:0000313" key="3">
    <source>
        <dbReference type="Proteomes" id="UP000310541"/>
    </source>
</evidence>
<proteinExistence type="predicted"/>
<accession>A0A4U1MCJ4</accession>
<dbReference type="OrthoDB" id="9813172at2"/>
<organism evidence="2 3">
    <name type="scientific">Guptibacillus hwajinpoensis</name>
    <dbReference type="NCBI Taxonomy" id="208199"/>
    <lineage>
        <taxon>Bacteria</taxon>
        <taxon>Bacillati</taxon>
        <taxon>Bacillota</taxon>
        <taxon>Bacilli</taxon>
        <taxon>Bacillales</taxon>
        <taxon>Guptibacillaceae</taxon>
        <taxon>Guptibacillus</taxon>
    </lineage>
</organism>
<dbReference type="Proteomes" id="UP000310541">
    <property type="component" value="Unassembled WGS sequence"/>
</dbReference>
<dbReference type="NCBIfam" id="TIGR02206">
    <property type="entry name" value="intg_mem_TP0381"/>
    <property type="match status" value="1"/>
</dbReference>
<dbReference type="AlphaFoldDB" id="A0A4U1MCJ4"/>
<dbReference type="EMBL" id="SWFM01000006">
    <property type="protein sequence ID" value="TKD68311.1"/>
    <property type="molecule type" value="Genomic_DNA"/>
</dbReference>